<name>A0A2T1DZP8_9CYAN</name>
<gene>
    <name evidence="1" type="ORF">C7B82_20920</name>
</gene>
<comment type="caution">
    <text evidence="1">The sequence shown here is derived from an EMBL/GenBank/DDBJ whole genome shotgun (WGS) entry which is preliminary data.</text>
</comment>
<dbReference type="AlphaFoldDB" id="A0A2T1DZP8"/>
<dbReference type="InterPro" id="IPR003772">
    <property type="entry name" value="YceD"/>
</dbReference>
<dbReference type="Pfam" id="PF02620">
    <property type="entry name" value="YceD"/>
    <property type="match status" value="1"/>
</dbReference>
<dbReference type="EMBL" id="PVWK01000117">
    <property type="protein sequence ID" value="PSB25970.1"/>
    <property type="molecule type" value="Genomic_DNA"/>
</dbReference>
<evidence type="ECO:0000313" key="1">
    <source>
        <dbReference type="EMBL" id="PSB25970.1"/>
    </source>
</evidence>
<sequence length="168" mass="19174">MDKIHIPQLTRAPQQTEVISFNELVPGLETLTPVQGQIKVTHQGSYLDVSAKAETIVTLMCHRCLQQYNYRLSIAPSELIWLDETTDAIEPVLLDRDIAPEDLIETLSPKGDFDPTTWLYEQLCLEIPQRQLCDQACKGIELTTIDTPTPTVDRRWASLETFKDQLRH</sequence>
<proteinExistence type="predicted"/>
<dbReference type="RefSeq" id="WP_106258298.1">
    <property type="nucleotide sequence ID" value="NZ_CAWNSW010000166.1"/>
</dbReference>
<dbReference type="OrthoDB" id="9786554at2"/>
<keyword evidence="2" id="KW-1185">Reference proteome</keyword>
<protein>
    <submittedName>
        <fullName evidence="1">Metal-binding protein</fullName>
    </submittedName>
</protein>
<reference evidence="1 2" key="2">
    <citation type="submission" date="2018-03" db="EMBL/GenBank/DDBJ databases">
        <title>The ancient ancestry and fast evolution of plastids.</title>
        <authorList>
            <person name="Moore K.R."/>
            <person name="Magnabosco C."/>
            <person name="Momper L."/>
            <person name="Gold D.A."/>
            <person name="Bosak T."/>
            <person name="Fournier G.P."/>
        </authorList>
    </citation>
    <scope>NUCLEOTIDE SEQUENCE [LARGE SCALE GENOMIC DNA]</scope>
    <source>
        <strain evidence="1 2">ULC18</strain>
    </source>
</reference>
<organism evidence="1 2">
    <name type="scientific">Stenomitos frigidus ULC18</name>
    <dbReference type="NCBI Taxonomy" id="2107698"/>
    <lineage>
        <taxon>Bacteria</taxon>
        <taxon>Bacillati</taxon>
        <taxon>Cyanobacteriota</taxon>
        <taxon>Cyanophyceae</taxon>
        <taxon>Leptolyngbyales</taxon>
        <taxon>Leptolyngbyaceae</taxon>
        <taxon>Stenomitos</taxon>
    </lineage>
</organism>
<evidence type="ECO:0000313" key="2">
    <source>
        <dbReference type="Proteomes" id="UP000239576"/>
    </source>
</evidence>
<accession>A0A2T1DZP8</accession>
<reference evidence="2" key="1">
    <citation type="submission" date="2018-02" db="EMBL/GenBank/DDBJ databases">
        <authorList>
            <person name="Moore K."/>
            <person name="Momper L."/>
        </authorList>
    </citation>
    <scope>NUCLEOTIDE SEQUENCE [LARGE SCALE GENOMIC DNA]</scope>
    <source>
        <strain evidence="2">ULC18</strain>
    </source>
</reference>
<dbReference type="Proteomes" id="UP000239576">
    <property type="component" value="Unassembled WGS sequence"/>
</dbReference>